<name>A0A7J6MYX7_PERCH</name>
<proteinExistence type="predicted"/>
<evidence type="ECO:0000313" key="2">
    <source>
        <dbReference type="EMBL" id="KAF4676838.1"/>
    </source>
</evidence>
<organism evidence="2 3">
    <name type="scientific">Perkinsus chesapeaki</name>
    <name type="common">Clam parasite</name>
    <name type="synonym">Perkinsus andrewsi</name>
    <dbReference type="NCBI Taxonomy" id="330153"/>
    <lineage>
        <taxon>Eukaryota</taxon>
        <taxon>Sar</taxon>
        <taxon>Alveolata</taxon>
        <taxon>Perkinsozoa</taxon>
        <taxon>Perkinsea</taxon>
        <taxon>Perkinsida</taxon>
        <taxon>Perkinsidae</taxon>
        <taxon>Perkinsus</taxon>
    </lineage>
</organism>
<keyword evidence="1" id="KW-0732">Signal</keyword>
<protein>
    <submittedName>
        <fullName evidence="2">Uncharacterized protein</fullName>
    </submittedName>
</protein>
<gene>
    <name evidence="2" type="ORF">FOL47_004772</name>
</gene>
<sequence>MISIRKVLFVAAFGFAASEIMFKNTMYSRLSQTTANDGDTYHRPKGTCHWDGAELPECECAGILVFALGGAIQVCTQQCSDENKCPTPPEGRTESCIDGLCFLTCSSNDDECLEGALCWSFFGGSGLCMFRPSLSQ</sequence>
<feature type="chain" id="PRO_5029813852" evidence="1">
    <location>
        <begin position="19"/>
        <end position="136"/>
    </location>
</feature>
<reference evidence="2 3" key="1">
    <citation type="submission" date="2020-04" db="EMBL/GenBank/DDBJ databases">
        <title>Perkinsus chesapeaki whole genome sequence.</title>
        <authorList>
            <person name="Bogema D.R."/>
        </authorList>
    </citation>
    <scope>NUCLEOTIDE SEQUENCE [LARGE SCALE GENOMIC DNA]</scope>
    <source>
        <strain evidence="2">ATCC PRA-425</strain>
    </source>
</reference>
<dbReference type="EMBL" id="JAAPAO010000027">
    <property type="protein sequence ID" value="KAF4676838.1"/>
    <property type="molecule type" value="Genomic_DNA"/>
</dbReference>
<dbReference type="Proteomes" id="UP000591131">
    <property type="component" value="Unassembled WGS sequence"/>
</dbReference>
<evidence type="ECO:0000256" key="1">
    <source>
        <dbReference type="SAM" id="SignalP"/>
    </source>
</evidence>
<accession>A0A7J6MYX7</accession>
<feature type="signal peptide" evidence="1">
    <location>
        <begin position="1"/>
        <end position="18"/>
    </location>
</feature>
<dbReference type="AlphaFoldDB" id="A0A7J6MYX7"/>
<comment type="caution">
    <text evidence="2">The sequence shown here is derived from an EMBL/GenBank/DDBJ whole genome shotgun (WGS) entry which is preliminary data.</text>
</comment>
<evidence type="ECO:0000313" key="3">
    <source>
        <dbReference type="Proteomes" id="UP000591131"/>
    </source>
</evidence>
<keyword evidence="3" id="KW-1185">Reference proteome</keyword>